<evidence type="ECO:0000313" key="2">
    <source>
        <dbReference type="EMBL" id="MCI0184408.1"/>
    </source>
</evidence>
<accession>A0A9X1VE03</accession>
<dbReference type="AlphaFoldDB" id="A0A9X1VE03"/>
<feature type="region of interest" description="Disordered" evidence="1">
    <location>
        <begin position="22"/>
        <end position="84"/>
    </location>
</feature>
<evidence type="ECO:0000256" key="1">
    <source>
        <dbReference type="SAM" id="MobiDB-lite"/>
    </source>
</evidence>
<reference evidence="2" key="1">
    <citation type="submission" date="2022-03" db="EMBL/GenBank/DDBJ databases">
        <title>Draft Genome Sequence of Firmicute Strain S0AB, a Heterotrophic Iron/Sulfur-Oxidizing Extreme Acidophile.</title>
        <authorList>
            <person name="Vergara E."/>
            <person name="Pakostova E."/>
            <person name="Johnson D.B."/>
            <person name="Holmes D.S."/>
        </authorList>
    </citation>
    <scope>NUCLEOTIDE SEQUENCE</scope>
    <source>
        <strain evidence="2">S0AB</strain>
    </source>
</reference>
<gene>
    <name evidence="2" type="ORF">MM817_02705</name>
</gene>
<comment type="caution">
    <text evidence="2">The sequence shown here is derived from an EMBL/GenBank/DDBJ whole genome shotgun (WGS) entry which is preliminary data.</text>
</comment>
<organism evidence="2 3">
    <name type="scientific">Sulfoacidibacillus ferrooxidans</name>
    <dbReference type="NCBI Taxonomy" id="2005001"/>
    <lineage>
        <taxon>Bacteria</taxon>
        <taxon>Bacillati</taxon>
        <taxon>Bacillota</taxon>
        <taxon>Bacilli</taxon>
        <taxon>Bacillales</taxon>
        <taxon>Alicyclobacillaceae</taxon>
        <taxon>Sulfoacidibacillus</taxon>
    </lineage>
</organism>
<dbReference type="Proteomes" id="UP001139263">
    <property type="component" value="Unassembled WGS sequence"/>
</dbReference>
<evidence type="ECO:0000313" key="3">
    <source>
        <dbReference type="Proteomes" id="UP001139263"/>
    </source>
</evidence>
<sequence length="315" mass="33210">MAALAMTCLVVTGCGVSNHLTGTSASDSPSATVQPSDRTTTPSTSPSSSSTITPSASNSTRPAPTSHLSSTGTKDSTVSVDEMRASSNERFSSIITRAMAHVTKTKFALMAPTLPDYSPKSRVPLSMGAVVQSSADSYSVNLQWAHSQLPINSPSLSMPPNTGDAGIIGSFGATQYPSAKTALAHLNIQQMNPHLSPPTNSKNTTVDLGHGIQGLSYSSFPGMVIWHQGDWTLEMRGLALPPIQKAKEIVTYLHTHNLPPTNGVFIVVMAADGDHTSAQWVFGKVVYSCSDYHSALQAAKMAVSMRVYPPESPHG</sequence>
<dbReference type="EMBL" id="JALBUF010000013">
    <property type="protein sequence ID" value="MCI0184408.1"/>
    <property type="molecule type" value="Genomic_DNA"/>
</dbReference>
<proteinExistence type="predicted"/>
<protein>
    <submittedName>
        <fullName evidence="2">Uncharacterized protein</fullName>
    </submittedName>
</protein>
<keyword evidence="3" id="KW-1185">Reference proteome</keyword>
<name>A0A9X1VE03_9BACL</name>
<feature type="compositionally biased region" description="Polar residues" evidence="1">
    <location>
        <begin position="61"/>
        <end position="84"/>
    </location>
</feature>
<feature type="compositionally biased region" description="Low complexity" evidence="1">
    <location>
        <begin position="35"/>
        <end position="60"/>
    </location>
</feature>
<feature type="compositionally biased region" description="Polar residues" evidence="1">
    <location>
        <begin position="22"/>
        <end position="34"/>
    </location>
</feature>